<name>A0A8S5MJA7_9CAUD</name>
<reference evidence="1" key="1">
    <citation type="journal article" date="2021" name="Proc. Natl. Acad. Sci. U.S.A.">
        <title>A Catalog of Tens of Thousands of Viruses from Human Metagenomes Reveals Hidden Associations with Chronic Diseases.</title>
        <authorList>
            <person name="Tisza M.J."/>
            <person name="Buck C.B."/>
        </authorList>
    </citation>
    <scope>NUCLEOTIDE SEQUENCE</scope>
    <source>
        <strain evidence="1">CtcfK29</strain>
    </source>
</reference>
<dbReference type="Gene3D" id="2.70.40.10">
    <property type="match status" value="1"/>
</dbReference>
<dbReference type="EMBL" id="BK014916">
    <property type="protein sequence ID" value="DAD82286.1"/>
    <property type="molecule type" value="Genomic_DNA"/>
</dbReference>
<dbReference type="InterPro" id="IPR036157">
    <property type="entry name" value="dUTPase-like_sf"/>
</dbReference>
<sequence>MKQKIYIKRFNKDVELPKIIAKGDWIDLRSAAEVTLKAPVTKTVSKGKPKEVEFSTALIPLGVAMLLPDGMEANVVARSGTFKNYNILQTNAYGVIDGGEFGYNGPNDEWKFPVVALRNTTISINDRVCQFRIQLSQKATMWQKLKWLFTSGIKIIEVDNLPEKEDRGGFSTTGTK</sequence>
<accession>A0A8S5MJA7</accession>
<organism evidence="1">
    <name type="scientific">CrAss-like virus sp. ctcfK29</name>
    <dbReference type="NCBI Taxonomy" id="2826827"/>
    <lineage>
        <taxon>Viruses</taxon>
        <taxon>Duplodnaviria</taxon>
        <taxon>Heunggongvirae</taxon>
        <taxon>Uroviricota</taxon>
        <taxon>Caudoviricetes</taxon>
        <taxon>Crassvirales</taxon>
    </lineage>
</organism>
<evidence type="ECO:0000313" key="1">
    <source>
        <dbReference type="EMBL" id="DAD82286.1"/>
    </source>
</evidence>
<protein>
    <submittedName>
        <fullName evidence="1">dUTPase</fullName>
    </submittedName>
</protein>
<dbReference type="SUPFAM" id="SSF51283">
    <property type="entry name" value="dUTPase-like"/>
    <property type="match status" value="1"/>
</dbReference>
<proteinExistence type="predicted"/>